<sequence>MKVFTFFYNRFDNATSSKALYENGINHNVLIHNSDDADKFMKYGTCKGAAIVTNNGKGLAYQRNSALDMMDTGEWAVFMSDDFKKIRSLPLDWITSSTNTLPINFDNQQKFRLKEKNNISLKEMFSLFPKLIELAEVNNIHLIGFGLHDNPQNLKKKFSHKGLADGRFWLVKKSSYKFDTKAQSIDDYAWTAENLVRHRNVLILNWLVPYFDRYTAGGFGTAEDRKEFRKKECEHLVKKYNPLIRYADKLHWEHGTHLKLFATDKNIQILRKRNGLL</sequence>
<organism evidence="1">
    <name type="scientific">uncultured Caudovirales phage</name>
    <dbReference type="NCBI Taxonomy" id="2100421"/>
    <lineage>
        <taxon>Viruses</taxon>
        <taxon>Duplodnaviria</taxon>
        <taxon>Heunggongvirae</taxon>
        <taxon>Uroviricota</taxon>
        <taxon>Caudoviricetes</taxon>
        <taxon>Peduoviridae</taxon>
        <taxon>Maltschvirus</taxon>
        <taxon>Maltschvirus maltsch</taxon>
    </lineage>
</organism>
<proteinExistence type="predicted"/>
<evidence type="ECO:0000313" key="1">
    <source>
        <dbReference type="EMBL" id="CAB5225486.1"/>
    </source>
</evidence>
<dbReference type="EMBL" id="LR798342">
    <property type="protein sequence ID" value="CAB5225486.1"/>
    <property type="molecule type" value="Genomic_DNA"/>
</dbReference>
<accession>A0A6J7X3G2</accession>
<name>A0A6J7X3G2_9CAUD</name>
<reference evidence="1" key="1">
    <citation type="submission" date="2020-05" db="EMBL/GenBank/DDBJ databases">
        <authorList>
            <person name="Chiriac C."/>
            <person name="Salcher M."/>
            <person name="Ghai R."/>
            <person name="Kavagutti S V."/>
        </authorList>
    </citation>
    <scope>NUCLEOTIDE SEQUENCE</scope>
</reference>
<gene>
    <name evidence="1" type="ORF">UFOVP746_23</name>
</gene>
<protein>
    <submittedName>
        <fullName evidence="1">Uncharacterized protein</fullName>
    </submittedName>
</protein>